<protein>
    <submittedName>
        <fullName evidence="3">Uncharacterized protein</fullName>
    </submittedName>
</protein>
<evidence type="ECO:0000256" key="2">
    <source>
        <dbReference type="SAM" id="Phobius"/>
    </source>
</evidence>
<feature type="compositionally biased region" description="Basic residues" evidence="1">
    <location>
        <begin position="104"/>
        <end position="121"/>
    </location>
</feature>
<evidence type="ECO:0000313" key="4">
    <source>
        <dbReference type="Proteomes" id="UP000053144"/>
    </source>
</evidence>
<evidence type="ECO:0000313" key="3">
    <source>
        <dbReference type="EMBL" id="KOM52261.1"/>
    </source>
</evidence>
<keyword evidence="2" id="KW-0472">Membrane</keyword>
<name>A0A0L9VB16_PHAAN</name>
<keyword evidence="2" id="KW-1133">Transmembrane helix</keyword>
<proteinExistence type="predicted"/>
<feature type="transmembrane region" description="Helical" evidence="2">
    <location>
        <begin position="12"/>
        <end position="33"/>
    </location>
</feature>
<reference evidence="4" key="1">
    <citation type="journal article" date="2015" name="Proc. Natl. Acad. Sci. U.S.A.">
        <title>Genome sequencing of adzuki bean (Vigna angularis) provides insight into high starch and low fat accumulation and domestication.</title>
        <authorList>
            <person name="Yang K."/>
            <person name="Tian Z."/>
            <person name="Chen C."/>
            <person name="Luo L."/>
            <person name="Zhao B."/>
            <person name="Wang Z."/>
            <person name="Yu L."/>
            <person name="Li Y."/>
            <person name="Sun Y."/>
            <person name="Li W."/>
            <person name="Chen Y."/>
            <person name="Li Y."/>
            <person name="Zhang Y."/>
            <person name="Ai D."/>
            <person name="Zhao J."/>
            <person name="Shang C."/>
            <person name="Ma Y."/>
            <person name="Wu B."/>
            <person name="Wang M."/>
            <person name="Gao L."/>
            <person name="Sun D."/>
            <person name="Zhang P."/>
            <person name="Guo F."/>
            <person name="Wang W."/>
            <person name="Li Y."/>
            <person name="Wang J."/>
            <person name="Varshney R.K."/>
            <person name="Wang J."/>
            <person name="Ling H.Q."/>
            <person name="Wan P."/>
        </authorList>
    </citation>
    <scope>NUCLEOTIDE SEQUENCE</scope>
    <source>
        <strain evidence="4">cv. Jingnong 6</strain>
    </source>
</reference>
<accession>A0A0L9VB16</accession>
<keyword evidence="2" id="KW-0812">Transmembrane</keyword>
<dbReference type="Proteomes" id="UP000053144">
    <property type="component" value="Chromosome 9"/>
</dbReference>
<dbReference type="AlphaFoldDB" id="A0A0L9VB16"/>
<gene>
    <name evidence="3" type="ORF">LR48_Vigan09g092000</name>
</gene>
<sequence length="152" mass="17119">MRPSLHTVQQRSATTAFMVQLGGVMTAAPFSYLTSKQRRSTSSNLEEHRPTSSFQHFMLSIMKVKAHGSEEQHHTTSLEQLRPAVITANPAPFSSLHTYTNTSRMKRHSRLQHTATKKKLVHGGSGDENGYSSKQRPSMAGFIWKKWCFNMG</sequence>
<organism evidence="3 4">
    <name type="scientific">Phaseolus angularis</name>
    <name type="common">Azuki bean</name>
    <name type="synonym">Vigna angularis</name>
    <dbReference type="NCBI Taxonomy" id="3914"/>
    <lineage>
        <taxon>Eukaryota</taxon>
        <taxon>Viridiplantae</taxon>
        <taxon>Streptophyta</taxon>
        <taxon>Embryophyta</taxon>
        <taxon>Tracheophyta</taxon>
        <taxon>Spermatophyta</taxon>
        <taxon>Magnoliopsida</taxon>
        <taxon>eudicotyledons</taxon>
        <taxon>Gunneridae</taxon>
        <taxon>Pentapetalae</taxon>
        <taxon>rosids</taxon>
        <taxon>fabids</taxon>
        <taxon>Fabales</taxon>
        <taxon>Fabaceae</taxon>
        <taxon>Papilionoideae</taxon>
        <taxon>50 kb inversion clade</taxon>
        <taxon>NPAAA clade</taxon>
        <taxon>indigoferoid/millettioid clade</taxon>
        <taxon>Phaseoleae</taxon>
        <taxon>Vigna</taxon>
    </lineage>
</organism>
<feature type="region of interest" description="Disordered" evidence="1">
    <location>
        <begin position="103"/>
        <end position="135"/>
    </location>
</feature>
<dbReference type="EMBL" id="CM003379">
    <property type="protein sequence ID" value="KOM52261.1"/>
    <property type="molecule type" value="Genomic_DNA"/>
</dbReference>
<dbReference type="Gramene" id="KOM52261">
    <property type="protein sequence ID" value="KOM52261"/>
    <property type="gene ID" value="LR48_Vigan09g092000"/>
</dbReference>
<evidence type="ECO:0000256" key="1">
    <source>
        <dbReference type="SAM" id="MobiDB-lite"/>
    </source>
</evidence>